<feature type="signal peptide" evidence="1">
    <location>
        <begin position="1"/>
        <end position="23"/>
    </location>
</feature>
<dbReference type="OrthoDB" id="7340239at2"/>
<reference evidence="3 4" key="1">
    <citation type="submission" date="2014-09" db="EMBL/GenBank/DDBJ databases">
        <authorList>
            <person name="McGinnis J.M."/>
            <person name="Wolfgang W.J."/>
        </authorList>
    </citation>
    <scope>NUCLEOTIDE SEQUENCE [LARGE SCALE GENOMIC DNA]</scope>
    <source>
        <strain evidence="3 4">HAMBI 3106</strain>
    </source>
</reference>
<protein>
    <recommendedName>
        <fullName evidence="2">Lysozyme inhibitor LprI-like N-terminal domain-containing protein</fullName>
    </recommendedName>
</protein>
<comment type="caution">
    <text evidence="3">The sequence shown here is derived from an EMBL/GenBank/DDBJ whole genome shotgun (WGS) entry which is preliminary data.</text>
</comment>
<dbReference type="Gene3D" id="1.20.1270.180">
    <property type="match status" value="1"/>
</dbReference>
<gene>
    <name evidence="3" type="ORF">IC63_07840</name>
</gene>
<evidence type="ECO:0000313" key="4">
    <source>
        <dbReference type="Proteomes" id="UP000029917"/>
    </source>
</evidence>
<evidence type="ECO:0000256" key="1">
    <source>
        <dbReference type="SAM" id="SignalP"/>
    </source>
</evidence>
<organism evidence="3 4">
    <name type="scientific">Paracoccus sphaerophysae</name>
    <dbReference type="NCBI Taxonomy" id="690417"/>
    <lineage>
        <taxon>Bacteria</taxon>
        <taxon>Pseudomonadati</taxon>
        <taxon>Pseudomonadota</taxon>
        <taxon>Alphaproteobacteria</taxon>
        <taxon>Rhodobacterales</taxon>
        <taxon>Paracoccaceae</taxon>
        <taxon>Paracoccus</taxon>
    </lineage>
</organism>
<proteinExistence type="predicted"/>
<name>A0A099FAJ6_9RHOB</name>
<keyword evidence="4" id="KW-1185">Reference proteome</keyword>
<evidence type="ECO:0000313" key="3">
    <source>
        <dbReference type="EMBL" id="KGJ07539.1"/>
    </source>
</evidence>
<reference evidence="3 4" key="2">
    <citation type="submission" date="2014-10" db="EMBL/GenBank/DDBJ databases">
        <title>Paracoccus sanguinis sp. nov., isolated from clinical specimens of New York State patients.</title>
        <authorList>
            <person name="Mingle L.A."/>
            <person name="Cole J.A."/>
            <person name="Lapierre P."/>
            <person name="Musser K.A."/>
        </authorList>
    </citation>
    <scope>NUCLEOTIDE SEQUENCE [LARGE SCALE GENOMIC DNA]</scope>
    <source>
        <strain evidence="3 4">HAMBI 3106</strain>
    </source>
</reference>
<dbReference type="AlphaFoldDB" id="A0A099FAJ6"/>
<dbReference type="InterPro" id="IPR009739">
    <property type="entry name" value="LprI-like_N"/>
</dbReference>
<dbReference type="Proteomes" id="UP000029917">
    <property type="component" value="Unassembled WGS sequence"/>
</dbReference>
<accession>A0A099FAJ6</accession>
<dbReference type="EMBL" id="JRKS01000019">
    <property type="protein sequence ID" value="KGJ07539.1"/>
    <property type="molecule type" value="Genomic_DNA"/>
</dbReference>
<feature type="domain" description="Lysozyme inhibitor LprI-like N-terminal" evidence="2">
    <location>
        <begin position="66"/>
        <end position="151"/>
    </location>
</feature>
<keyword evidence="1" id="KW-0732">Signal</keyword>
<evidence type="ECO:0000259" key="2">
    <source>
        <dbReference type="Pfam" id="PF07007"/>
    </source>
</evidence>
<dbReference type="Pfam" id="PF07007">
    <property type="entry name" value="LprI"/>
    <property type="match status" value="1"/>
</dbReference>
<feature type="chain" id="PRO_5001954501" description="Lysozyme inhibitor LprI-like N-terminal domain-containing protein" evidence="1">
    <location>
        <begin position="24"/>
        <end position="162"/>
    </location>
</feature>
<sequence length="162" mass="17414">MTRLLLAAASLAPALLAPLPVLALAFDDELLPACLAAAQTHGAREDCIQVAHLACLDAEWEKAEDRIGSMTACTQAATAQWQVRLDRAQAALMAWVRDGYAENLPLLEAEIAAFPVFRDAVCAYEARHYAHGEGGLIAAEACVMRETARQALRIESWNGGGR</sequence>
<dbReference type="RefSeq" id="WP_036718684.1">
    <property type="nucleotide sequence ID" value="NZ_JRKS01000019.1"/>
</dbReference>
<dbReference type="STRING" id="690417.IC63_07840"/>